<keyword evidence="3" id="KW-1185">Reference proteome</keyword>
<name>A0ABT6ZYM4_9ACTN</name>
<evidence type="ECO:0000313" key="3">
    <source>
        <dbReference type="Proteomes" id="UP001214441"/>
    </source>
</evidence>
<dbReference type="EMBL" id="JANCPR020000019">
    <property type="protein sequence ID" value="MDJ1134178.1"/>
    <property type="molecule type" value="Genomic_DNA"/>
</dbReference>
<sequence>MKRKIALPLGLLAVCAAGTIGFAPAASADVELKAETFQLFQNNNYGGGTRAFTSGDHELSGNKWDNGDSMQNSASSMKNFRNHYVGLWDKGTSCTGDNYTAKPNSRDSSFGNNGFDNDTSCVKFL</sequence>
<gene>
    <name evidence="2" type="ORF">NMN56_019845</name>
</gene>
<keyword evidence="1" id="KW-0732">Signal</keyword>
<feature type="signal peptide" evidence="1">
    <location>
        <begin position="1"/>
        <end position="28"/>
    </location>
</feature>
<accession>A0ABT6ZYM4</accession>
<dbReference type="RefSeq" id="WP_274045936.1">
    <property type="nucleotide sequence ID" value="NZ_JANCPR020000019.1"/>
</dbReference>
<comment type="caution">
    <text evidence="2">The sequence shown here is derived from an EMBL/GenBank/DDBJ whole genome shotgun (WGS) entry which is preliminary data.</text>
</comment>
<evidence type="ECO:0000313" key="2">
    <source>
        <dbReference type="EMBL" id="MDJ1134178.1"/>
    </source>
</evidence>
<proteinExistence type="predicted"/>
<protein>
    <submittedName>
        <fullName evidence="2">Uncharacterized protein</fullName>
    </submittedName>
</protein>
<reference evidence="2 3" key="1">
    <citation type="submission" date="2023-05" db="EMBL/GenBank/DDBJ databases">
        <title>Streptantibioticus silvisoli sp. nov., acidotolerant actinomycetes 1 from pine litter.</title>
        <authorList>
            <person name="Swiecimska M."/>
            <person name="Golinska P."/>
            <person name="Sangal V."/>
            <person name="Wachnowicz B."/>
            <person name="Goodfellow M."/>
        </authorList>
    </citation>
    <scope>NUCLEOTIDE SEQUENCE [LARGE SCALE GENOMIC DNA]</scope>
    <source>
        <strain evidence="2 3">DSM 42109</strain>
    </source>
</reference>
<dbReference type="Proteomes" id="UP001214441">
    <property type="component" value="Unassembled WGS sequence"/>
</dbReference>
<organism evidence="2 3">
    <name type="scientific">Streptomyces iconiensis</name>
    <dbReference type="NCBI Taxonomy" id="1384038"/>
    <lineage>
        <taxon>Bacteria</taxon>
        <taxon>Bacillati</taxon>
        <taxon>Actinomycetota</taxon>
        <taxon>Actinomycetes</taxon>
        <taxon>Kitasatosporales</taxon>
        <taxon>Streptomycetaceae</taxon>
        <taxon>Streptomyces</taxon>
    </lineage>
</organism>
<dbReference type="Gene3D" id="2.60.20.10">
    <property type="entry name" value="Crystallins"/>
    <property type="match status" value="1"/>
</dbReference>
<evidence type="ECO:0000256" key="1">
    <source>
        <dbReference type="SAM" id="SignalP"/>
    </source>
</evidence>
<feature type="chain" id="PRO_5047058684" evidence="1">
    <location>
        <begin position="29"/>
        <end position="125"/>
    </location>
</feature>